<accession>A0A6G4ED64</accession>
<dbReference type="EMBL" id="SWRL01000002">
    <property type="protein sequence ID" value="NFH61176.1"/>
    <property type="molecule type" value="Genomic_DNA"/>
</dbReference>
<organism evidence="1">
    <name type="scientific">Clostridium botulinum</name>
    <dbReference type="NCBI Taxonomy" id="1491"/>
    <lineage>
        <taxon>Bacteria</taxon>
        <taxon>Bacillati</taxon>
        <taxon>Bacillota</taxon>
        <taxon>Clostridia</taxon>
        <taxon>Eubacteriales</taxon>
        <taxon>Clostridiaceae</taxon>
        <taxon>Clostridium</taxon>
    </lineage>
</organism>
<proteinExistence type="predicted"/>
<protein>
    <submittedName>
        <fullName evidence="1">Uncharacterized protein</fullName>
    </submittedName>
</protein>
<reference evidence="1" key="1">
    <citation type="submission" date="2019-04" db="EMBL/GenBank/DDBJ databases">
        <title>Genome sequencing of Clostridium botulinum Groups I-IV and Clostridium butyricum.</title>
        <authorList>
            <person name="Brunt J."/>
            <person name="Van Vliet A.H.M."/>
            <person name="Stringer S.C."/>
            <person name="Carter A.T."/>
            <person name="Peck M.W."/>
        </authorList>
    </citation>
    <scope>NUCLEOTIDE SEQUENCE</scope>
    <source>
        <strain evidence="1">IFR 15/031</strain>
    </source>
</reference>
<gene>
    <name evidence="1" type="ORF">FC962_04530</name>
</gene>
<name>A0A6G4ED64_CLOBO</name>
<dbReference type="AlphaFoldDB" id="A0A6G4ED64"/>
<sequence>MMFYEDSVNLDNYFFEADGLGNINVYKAGTMEYVDLIHVSYRYDRFEFLDNCKEWIRKKNKELYV</sequence>
<comment type="caution">
    <text evidence="1">The sequence shown here is derived from an EMBL/GenBank/DDBJ whole genome shotgun (WGS) entry which is preliminary data.</text>
</comment>
<evidence type="ECO:0000313" key="1">
    <source>
        <dbReference type="EMBL" id="NFH61176.1"/>
    </source>
</evidence>